<reference evidence="1" key="1">
    <citation type="submission" date="2021-02" db="EMBL/GenBank/DDBJ databases">
        <title>Thiocyanate and organic carbon inputs drive convergent selection for specific autotrophic Afipia and Thiobacillus strains within complex microbiomes.</title>
        <authorList>
            <person name="Huddy R.J."/>
            <person name="Sachdeva R."/>
            <person name="Kadzinga F."/>
            <person name="Kantor R.S."/>
            <person name="Harrison S.T.L."/>
            <person name="Banfield J.F."/>
        </authorList>
    </citation>
    <scope>NUCLEOTIDE SEQUENCE</scope>
    <source>
        <strain evidence="1">SCN18_10_11_15_R1_P_69_7</strain>
    </source>
</reference>
<evidence type="ECO:0000313" key="1">
    <source>
        <dbReference type="EMBL" id="MBN8798500.1"/>
    </source>
</evidence>
<protein>
    <submittedName>
        <fullName evidence="1">Uncharacterized protein</fullName>
    </submittedName>
</protein>
<evidence type="ECO:0000313" key="2">
    <source>
        <dbReference type="Proteomes" id="UP000664815"/>
    </source>
</evidence>
<feature type="non-terminal residue" evidence="1">
    <location>
        <position position="70"/>
    </location>
</feature>
<name>A0A9D8L1R3_9GAMM</name>
<dbReference type="EMBL" id="JAFKMG010000377">
    <property type="protein sequence ID" value="MBN8798500.1"/>
    <property type="molecule type" value="Genomic_DNA"/>
</dbReference>
<sequence>MNGFIRASTCPEGASRRRRAAYTLLHPSPRIPRLSAFPAPVDGATPATIDDAFVLFLREQRGPLRAFLRA</sequence>
<proteinExistence type="predicted"/>
<comment type="caution">
    <text evidence="1">The sequence shown here is derived from an EMBL/GenBank/DDBJ whole genome shotgun (WGS) entry which is preliminary data.</text>
</comment>
<dbReference type="AlphaFoldDB" id="A0A9D8L1R3"/>
<dbReference type="Proteomes" id="UP000664815">
    <property type="component" value="Unassembled WGS sequence"/>
</dbReference>
<organism evidence="1 2">
    <name type="scientific">Stenotrophomonas nitritireducens</name>
    <dbReference type="NCBI Taxonomy" id="83617"/>
    <lineage>
        <taxon>Bacteria</taxon>
        <taxon>Pseudomonadati</taxon>
        <taxon>Pseudomonadota</taxon>
        <taxon>Gammaproteobacteria</taxon>
        <taxon>Lysobacterales</taxon>
        <taxon>Lysobacteraceae</taxon>
        <taxon>Stenotrophomonas</taxon>
    </lineage>
</organism>
<accession>A0A9D8L1R3</accession>
<gene>
    <name evidence="1" type="ORF">J0H45_03940</name>
</gene>